<reference evidence="2" key="1">
    <citation type="submission" date="2022-07" db="EMBL/GenBank/DDBJ databases">
        <title>Phylogenomic reconstructions and comparative analyses of Kickxellomycotina fungi.</title>
        <authorList>
            <person name="Reynolds N.K."/>
            <person name="Stajich J.E."/>
            <person name="Barry K."/>
            <person name="Grigoriev I.V."/>
            <person name="Crous P."/>
            <person name="Smith M.E."/>
        </authorList>
    </citation>
    <scope>NUCLEOTIDE SEQUENCE</scope>
    <source>
        <strain evidence="2">BCRC 34381</strain>
    </source>
</reference>
<protein>
    <submittedName>
        <fullName evidence="2">Uncharacterized protein</fullName>
    </submittedName>
</protein>
<feature type="compositionally biased region" description="Basic and acidic residues" evidence="1">
    <location>
        <begin position="358"/>
        <end position="369"/>
    </location>
</feature>
<dbReference type="Gene3D" id="3.20.100.30">
    <property type="entry name" value="VTC, catalytic tunnel domain"/>
    <property type="match status" value="1"/>
</dbReference>
<dbReference type="EMBL" id="JANBOI010002179">
    <property type="protein sequence ID" value="KAJ1723878.1"/>
    <property type="molecule type" value="Genomic_DNA"/>
</dbReference>
<organism evidence="2 3">
    <name type="scientific">Coemansia biformis</name>
    <dbReference type="NCBI Taxonomy" id="1286918"/>
    <lineage>
        <taxon>Eukaryota</taxon>
        <taxon>Fungi</taxon>
        <taxon>Fungi incertae sedis</taxon>
        <taxon>Zoopagomycota</taxon>
        <taxon>Kickxellomycotina</taxon>
        <taxon>Kickxellomycetes</taxon>
        <taxon>Kickxellales</taxon>
        <taxon>Kickxellaceae</taxon>
        <taxon>Coemansia</taxon>
    </lineage>
</organism>
<sequence length="401" mass="43642">MSPRATPGRSPDPVLAEWGYYSADCARLAALPLGGPCGCRPDCGTDAQCCACEDMVRAFRQELDKSASFIHVRGLQSGHCIAACELQTQAAIELADGERMVRLGQAEDAAAAAMSMAQALARFRRSSFTGLWRQLDRLRAHCSAHFAVLADAIAASPLYGESSHDPYQLLRVSHVYAAIHAHYEADPVRPPPPPALALWRGWVDPFRLRRVLDLLQAHLPGTTHAGGLPSPPDTFGLPSADLPRAHPVLSARRPHGRTVCTVFLDSAELTRYHAGLAAGPSGCDMLSLWWATDDDEAAVHVSHDVASGPWLADRRCAAAAALPPHQLLPFLHSELNLNKLAPVGSPRDLSLSPSPDSDAEHRSHCRDLQRSVQKIQRKIIMERLRPLILASEERFDFMDAS</sequence>
<feature type="region of interest" description="Disordered" evidence="1">
    <location>
        <begin position="346"/>
        <end position="369"/>
    </location>
</feature>
<comment type="caution">
    <text evidence="2">The sequence shown here is derived from an EMBL/GenBank/DDBJ whole genome shotgun (WGS) entry which is preliminary data.</text>
</comment>
<proteinExistence type="predicted"/>
<keyword evidence="3" id="KW-1185">Reference proteome</keyword>
<name>A0A9W7Y4L5_9FUNG</name>
<feature type="non-terminal residue" evidence="2">
    <location>
        <position position="1"/>
    </location>
</feature>
<dbReference type="InterPro" id="IPR042267">
    <property type="entry name" value="VTC_sf"/>
</dbReference>
<dbReference type="AlphaFoldDB" id="A0A9W7Y4L5"/>
<evidence type="ECO:0000313" key="2">
    <source>
        <dbReference type="EMBL" id="KAJ1723878.1"/>
    </source>
</evidence>
<dbReference type="OrthoDB" id="5562722at2759"/>
<gene>
    <name evidence="2" type="ORF">LPJ61_005789</name>
</gene>
<feature type="compositionally biased region" description="Low complexity" evidence="1">
    <location>
        <begin position="346"/>
        <end position="356"/>
    </location>
</feature>
<dbReference type="Proteomes" id="UP001143981">
    <property type="component" value="Unassembled WGS sequence"/>
</dbReference>
<evidence type="ECO:0000313" key="3">
    <source>
        <dbReference type="Proteomes" id="UP001143981"/>
    </source>
</evidence>
<accession>A0A9W7Y4L5</accession>
<evidence type="ECO:0000256" key="1">
    <source>
        <dbReference type="SAM" id="MobiDB-lite"/>
    </source>
</evidence>